<feature type="region of interest" description="Disordered" evidence="1">
    <location>
        <begin position="75"/>
        <end position="102"/>
    </location>
</feature>
<dbReference type="OrthoDB" id="3060931at2759"/>
<evidence type="ECO:0000313" key="4">
    <source>
        <dbReference type="Proteomes" id="UP000772434"/>
    </source>
</evidence>
<keyword evidence="2" id="KW-0472">Membrane</keyword>
<dbReference type="Proteomes" id="UP000772434">
    <property type="component" value="Unassembled WGS sequence"/>
</dbReference>
<evidence type="ECO:0000256" key="1">
    <source>
        <dbReference type="SAM" id="MobiDB-lite"/>
    </source>
</evidence>
<accession>A0A9P5PX69</accession>
<keyword evidence="2" id="KW-1133">Transmembrane helix</keyword>
<comment type="caution">
    <text evidence="3">The sequence shown here is derived from an EMBL/GenBank/DDBJ whole genome shotgun (WGS) entry which is preliminary data.</text>
</comment>
<organism evidence="3 4">
    <name type="scientific">Rhodocollybia butyracea</name>
    <dbReference type="NCBI Taxonomy" id="206335"/>
    <lineage>
        <taxon>Eukaryota</taxon>
        <taxon>Fungi</taxon>
        <taxon>Dikarya</taxon>
        <taxon>Basidiomycota</taxon>
        <taxon>Agaricomycotina</taxon>
        <taxon>Agaricomycetes</taxon>
        <taxon>Agaricomycetidae</taxon>
        <taxon>Agaricales</taxon>
        <taxon>Marasmiineae</taxon>
        <taxon>Omphalotaceae</taxon>
        <taxon>Rhodocollybia</taxon>
    </lineage>
</organism>
<proteinExistence type="predicted"/>
<protein>
    <submittedName>
        <fullName evidence="3">Uncharacterized protein</fullName>
    </submittedName>
</protein>
<reference evidence="3" key="1">
    <citation type="submission" date="2020-11" db="EMBL/GenBank/DDBJ databases">
        <authorList>
            <consortium name="DOE Joint Genome Institute"/>
            <person name="Ahrendt S."/>
            <person name="Riley R."/>
            <person name="Andreopoulos W."/>
            <person name="Labutti K."/>
            <person name="Pangilinan J."/>
            <person name="Ruiz-Duenas F.J."/>
            <person name="Barrasa J.M."/>
            <person name="Sanchez-Garcia M."/>
            <person name="Camarero S."/>
            <person name="Miyauchi S."/>
            <person name="Serrano A."/>
            <person name="Linde D."/>
            <person name="Babiker R."/>
            <person name="Drula E."/>
            <person name="Ayuso-Fernandez I."/>
            <person name="Pacheco R."/>
            <person name="Padilla G."/>
            <person name="Ferreira P."/>
            <person name="Barriuso J."/>
            <person name="Kellner H."/>
            <person name="Castanera R."/>
            <person name="Alfaro M."/>
            <person name="Ramirez L."/>
            <person name="Pisabarro A.G."/>
            <person name="Kuo A."/>
            <person name="Tritt A."/>
            <person name="Lipzen A."/>
            <person name="He G."/>
            <person name="Yan M."/>
            <person name="Ng V."/>
            <person name="Cullen D."/>
            <person name="Martin F."/>
            <person name="Rosso M.-N."/>
            <person name="Henrissat B."/>
            <person name="Hibbett D."/>
            <person name="Martinez A.T."/>
            <person name="Grigoriev I.V."/>
        </authorList>
    </citation>
    <scope>NUCLEOTIDE SEQUENCE</scope>
    <source>
        <strain evidence="3">AH 40177</strain>
    </source>
</reference>
<keyword evidence="4" id="KW-1185">Reference proteome</keyword>
<gene>
    <name evidence="3" type="ORF">BDP27DRAFT_1446542</name>
</gene>
<feature type="transmembrane region" description="Helical" evidence="2">
    <location>
        <begin position="35"/>
        <end position="55"/>
    </location>
</feature>
<dbReference type="EMBL" id="JADNRY010000035">
    <property type="protein sequence ID" value="KAF9071051.1"/>
    <property type="molecule type" value="Genomic_DNA"/>
</dbReference>
<sequence length="377" mass="40553">MSPARSSTTLSELMASSTSPTIYTIDHTHPTLTSISIIALTLVVIVVGGIGYYSIYSCYRSAMYQQELERTESQRARGDTKIMSQKDQLEHHRTGFGTKEQTGSSVNFSSVFSFQSSSTMPDLTSPPLAVTYSTHAPHHASPIFRLPADVETVTLSSPPTVFLDSNSIPFYVPESPSSPFIDPKLAPVGGAFEYTGRSNSRARASETARAKFSPLISDSSCLPSMSSGTSTTAVCPRPRSFSSSARLSRTRATSIVEENCDPFARVVPVAPLPVWESIVITGGTSAVPSATRDLFPAPIVKTWVTSEDQPNLGGSNGSSMEQLHVTSNRQAIPARSRSRSYIPVASPKGKCKTKCEVTKTATARKRLINPKQPGPLL</sequence>
<name>A0A9P5PX69_9AGAR</name>
<dbReference type="AlphaFoldDB" id="A0A9P5PX69"/>
<evidence type="ECO:0000313" key="3">
    <source>
        <dbReference type="EMBL" id="KAF9071051.1"/>
    </source>
</evidence>
<evidence type="ECO:0000256" key="2">
    <source>
        <dbReference type="SAM" id="Phobius"/>
    </source>
</evidence>
<keyword evidence="2" id="KW-0812">Transmembrane</keyword>